<organism evidence="2">
    <name type="scientific">uncultured Thermomicrobiales bacterium</name>
    <dbReference type="NCBI Taxonomy" id="1645740"/>
    <lineage>
        <taxon>Bacteria</taxon>
        <taxon>Pseudomonadati</taxon>
        <taxon>Thermomicrobiota</taxon>
        <taxon>Thermomicrobia</taxon>
        <taxon>Thermomicrobiales</taxon>
        <taxon>environmental samples</taxon>
    </lineage>
</organism>
<proteinExistence type="predicted"/>
<dbReference type="Gene3D" id="3.60.10.10">
    <property type="entry name" value="Endonuclease/exonuclease/phosphatase"/>
    <property type="match status" value="1"/>
</dbReference>
<evidence type="ECO:0000313" key="2">
    <source>
        <dbReference type="EMBL" id="CAA9562838.1"/>
    </source>
</evidence>
<reference evidence="2" key="1">
    <citation type="submission" date="2020-02" db="EMBL/GenBank/DDBJ databases">
        <authorList>
            <person name="Meier V. D."/>
        </authorList>
    </citation>
    <scope>NUCLEOTIDE SEQUENCE</scope>
    <source>
        <strain evidence="2">AVDCRST_MAG33</strain>
    </source>
</reference>
<evidence type="ECO:0000259" key="1">
    <source>
        <dbReference type="Pfam" id="PF03372"/>
    </source>
</evidence>
<dbReference type="Pfam" id="PF03372">
    <property type="entry name" value="Exo_endo_phos"/>
    <property type="match status" value="1"/>
</dbReference>
<dbReference type="InterPro" id="IPR036691">
    <property type="entry name" value="Endo/exonu/phosph_ase_sf"/>
</dbReference>
<gene>
    <name evidence="2" type="ORF">AVDCRST_MAG33-1815</name>
</gene>
<dbReference type="EMBL" id="CADCWK010000191">
    <property type="protein sequence ID" value="CAA9562838.1"/>
    <property type="molecule type" value="Genomic_DNA"/>
</dbReference>
<dbReference type="SUPFAM" id="SSF56219">
    <property type="entry name" value="DNase I-like"/>
    <property type="match status" value="1"/>
</dbReference>
<dbReference type="AlphaFoldDB" id="A0A6J4UZM2"/>
<name>A0A6J4UZM2_9BACT</name>
<dbReference type="InterPro" id="IPR005135">
    <property type="entry name" value="Endo/exonuclease/phosphatase"/>
</dbReference>
<protein>
    <recommendedName>
        <fullName evidence="1">Endonuclease/exonuclease/phosphatase domain-containing protein</fullName>
    </recommendedName>
</protein>
<accession>A0A6J4UZM2</accession>
<sequence length="260" mass="28133">MRIGVWNLKLAPVPGRARGERMLELMREWDADLWLLTEIDAAWSLPGYTAVTSGPRSGAPPQKRWAGIMCRDDVLLTQLARSDSTPADEGLCMARLVARDGNSPPLLVACSVLPWATTASAWPSLHATDGPDGYQNRFRYVTAVHLERIRRERQDEDVLVWGGDFNQSLTGRVLGTRSGREVLSSAFEDLGVVPLTAEAPHLGAMACSIDHVTVSLRWAASSAVTVVTRTDDARQDSDHALYLVDVVLTGSGSQEGAAGA</sequence>
<feature type="domain" description="Endonuclease/exonuclease/phosphatase" evidence="1">
    <location>
        <begin position="6"/>
        <end position="239"/>
    </location>
</feature>